<comment type="caution">
    <text evidence="2">The sequence shown here is derived from an EMBL/GenBank/DDBJ whole genome shotgun (WGS) entry which is preliminary data.</text>
</comment>
<sequence length="163" mass="17050">MPAPAPRPGLQPSLALEDRDRLPHPRPAVPAPLVRADEPRVAERVRHAAQVPLLDARELDAPEHERGADRVDAAVLEVPAVALLGGVVQPCAQDAVRVCVCGRNEEGPVVAWVAGALRGVVVGREVDVMRHGHVADIVCDELEDGGCWGVSASAGGAGTSPWT</sequence>
<reference evidence="2 3" key="1">
    <citation type="journal article" date="2015" name="Sci. Rep.">
        <title>Chromosome-level genome map provides insights into diverse defense mechanisms in the medicinal fungus Ganoderma sinense.</title>
        <authorList>
            <person name="Zhu Y."/>
            <person name="Xu J."/>
            <person name="Sun C."/>
            <person name="Zhou S."/>
            <person name="Xu H."/>
            <person name="Nelson D.R."/>
            <person name="Qian J."/>
            <person name="Song J."/>
            <person name="Luo H."/>
            <person name="Xiang L."/>
            <person name="Li Y."/>
            <person name="Xu Z."/>
            <person name="Ji A."/>
            <person name="Wang L."/>
            <person name="Lu S."/>
            <person name="Hayward A."/>
            <person name="Sun W."/>
            <person name="Li X."/>
            <person name="Schwartz D.C."/>
            <person name="Wang Y."/>
            <person name="Chen S."/>
        </authorList>
    </citation>
    <scope>NUCLEOTIDE SEQUENCE [LARGE SCALE GENOMIC DNA]</scope>
    <source>
        <strain evidence="2 3">ZZ0214-1</strain>
    </source>
</reference>
<protein>
    <submittedName>
        <fullName evidence="2">Uncharacterized protein</fullName>
    </submittedName>
</protein>
<dbReference type="AlphaFoldDB" id="A0A2G8SBY7"/>
<feature type="region of interest" description="Disordered" evidence="1">
    <location>
        <begin position="1"/>
        <end position="35"/>
    </location>
</feature>
<accession>A0A2G8SBY7</accession>
<keyword evidence="3" id="KW-1185">Reference proteome</keyword>
<organism evidence="2 3">
    <name type="scientific">Ganoderma sinense ZZ0214-1</name>
    <dbReference type="NCBI Taxonomy" id="1077348"/>
    <lineage>
        <taxon>Eukaryota</taxon>
        <taxon>Fungi</taxon>
        <taxon>Dikarya</taxon>
        <taxon>Basidiomycota</taxon>
        <taxon>Agaricomycotina</taxon>
        <taxon>Agaricomycetes</taxon>
        <taxon>Polyporales</taxon>
        <taxon>Polyporaceae</taxon>
        <taxon>Ganoderma</taxon>
    </lineage>
</organism>
<evidence type="ECO:0000256" key="1">
    <source>
        <dbReference type="SAM" id="MobiDB-lite"/>
    </source>
</evidence>
<dbReference type="Proteomes" id="UP000230002">
    <property type="component" value="Unassembled WGS sequence"/>
</dbReference>
<evidence type="ECO:0000313" key="2">
    <source>
        <dbReference type="EMBL" id="PIL31274.1"/>
    </source>
</evidence>
<name>A0A2G8SBY7_9APHY</name>
<dbReference type="EMBL" id="AYKW01000012">
    <property type="protein sequence ID" value="PIL31274.1"/>
    <property type="molecule type" value="Genomic_DNA"/>
</dbReference>
<proteinExistence type="predicted"/>
<evidence type="ECO:0000313" key="3">
    <source>
        <dbReference type="Proteomes" id="UP000230002"/>
    </source>
</evidence>
<gene>
    <name evidence="2" type="ORF">GSI_05972</name>
</gene>